<reference evidence="2" key="3">
    <citation type="journal article" date="2011" name="PLoS ONE">
        <title>Genome sequence of a mesophilic hydrogenotrophic methanogen Methanocella paludicola, the first cultivated representative of the order Methanocellales.</title>
        <authorList>
            <person name="Sakai S."/>
            <person name="Takaki Y."/>
            <person name="Shimamura S."/>
            <person name="Sekine M."/>
            <person name="Tajima T."/>
            <person name="Kosugi H."/>
            <person name="Ichikawa N."/>
            <person name="Tasumi E."/>
            <person name="Hiraki A.T."/>
            <person name="Shimizu A."/>
            <person name="Kato Y."/>
            <person name="Nishiko R."/>
            <person name="Mori K."/>
            <person name="Fujita N."/>
            <person name="Imachi H."/>
            <person name="Takai K."/>
        </authorList>
    </citation>
    <scope>NUCLEOTIDE SEQUENCE [LARGE SCALE GENOMIC DNA]</scope>
    <source>
        <strain evidence="2">DSM 17711 / JCM 13418 / NBRC 101707 / SANAE</strain>
    </source>
</reference>
<protein>
    <submittedName>
        <fullName evidence="1">Uncharacterized protein</fullName>
    </submittedName>
</protein>
<evidence type="ECO:0000313" key="1">
    <source>
        <dbReference type="EMBL" id="BAI62175.1"/>
    </source>
</evidence>
<keyword evidence="2" id="KW-1185">Reference proteome</keyword>
<gene>
    <name evidence="1" type="ordered locus">MCP_2103</name>
</gene>
<accession>D1Z0F3</accession>
<sequence>MQGIPIDELIAWNEKLRKLQNNARVTAPEPDVLMKVTPVSSLDELAFIRGVERDFAGQAEGVLQRLNLSHLLVQPQK</sequence>
<dbReference type="AlphaFoldDB" id="D1Z0F3"/>
<reference evidence="1 2" key="2">
    <citation type="journal article" date="2008" name="Int. J. Syst. Evol. Microbiol.">
        <title>Methanocella paludicola gen. nov., sp. nov., a methane-producing archaeon, the first isolate of the lineage 'Rice Cluster I', and proposal of the new archaeal order Methanocellales ord. nov.</title>
        <authorList>
            <person name="Sakai S."/>
            <person name="Imachi H."/>
            <person name="Hanada S."/>
            <person name="Ohashi A."/>
            <person name="Harada H."/>
            <person name="Kamagata Y."/>
        </authorList>
    </citation>
    <scope>NUCLEOTIDE SEQUENCE [LARGE SCALE GENOMIC DNA]</scope>
    <source>
        <strain evidence="2">DSM 17711 / JCM 13418 / NBRC 101707 / SANAE</strain>
    </source>
</reference>
<dbReference type="STRING" id="304371.MCP_2103"/>
<dbReference type="KEGG" id="mpd:MCP_2103"/>
<organism evidence="1 2">
    <name type="scientific">Methanocella paludicola (strain DSM 17711 / JCM 13418 / NBRC 101707 / SANAE)</name>
    <dbReference type="NCBI Taxonomy" id="304371"/>
    <lineage>
        <taxon>Archaea</taxon>
        <taxon>Methanobacteriati</taxon>
        <taxon>Methanobacteriota</taxon>
        <taxon>Stenosarchaea group</taxon>
        <taxon>Methanomicrobia</taxon>
        <taxon>Methanocellales</taxon>
        <taxon>Methanocellaceae</taxon>
        <taxon>Methanocella</taxon>
    </lineage>
</organism>
<reference evidence="1 2" key="1">
    <citation type="journal article" date="2007" name="Appl. Environ. Microbiol.">
        <title>Isolation of key methanogens for global methane emission from rice paddy fields: a novel isolate affiliated with the clone cluster rice cluster I.</title>
        <authorList>
            <person name="Sakai S."/>
            <person name="Imachi H."/>
            <person name="Sekiguchi Y."/>
            <person name="Ohashi A."/>
            <person name="Harada H."/>
            <person name="Kamagata Y."/>
        </authorList>
    </citation>
    <scope>NUCLEOTIDE SEQUENCE [LARGE SCALE GENOMIC DNA]</scope>
    <source>
        <strain evidence="2">DSM 17711 / JCM 13418 / NBRC 101707 / SANAE</strain>
    </source>
</reference>
<name>D1Z0F3_METPS</name>
<dbReference type="EMBL" id="AP011532">
    <property type="protein sequence ID" value="BAI62175.1"/>
    <property type="molecule type" value="Genomic_DNA"/>
</dbReference>
<dbReference type="GeneID" id="8681954"/>
<proteinExistence type="predicted"/>
<evidence type="ECO:0000313" key="2">
    <source>
        <dbReference type="Proteomes" id="UP000001882"/>
    </source>
</evidence>
<dbReference type="Proteomes" id="UP000001882">
    <property type="component" value="Chromosome"/>
</dbReference>
<dbReference type="RefSeq" id="WP_012900849.1">
    <property type="nucleotide sequence ID" value="NC_013665.1"/>
</dbReference>
<dbReference type="InParanoid" id="D1Z0F3"/>